<evidence type="ECO:0000256" key="9">
    <source>
        <dbReference type="RuleBase" id="RU361160"/>
    </source>
</evidence>
<dbReference type="NCBIfam" id="TIGR01534">
    <property type="entry name" value="GAPDH-I"/>
    <property type="match status" value="1"/>
</dbReference>
<keyword evidence="6" id="KW-0547">Nucleotide-binding</keyword>
<protein>
    <recommendedName>
        <fullName evidence="9">Glyceraldehyde-3-phosphate dehydrogenase</fullName>
        <ecNumber evidence="9">1.2.1.-</ecNumber>
    </recommendedName>
</protein>
<dbReference type="Pfam" id="PF02800">
    <property type="entry name" value="Gp_dh_C"/>
    <property type="match status" value="1"/>
</dbReference>
<evidence type="ECO:0000313" key="12">
    <source>
        <dbReference type="Proteomes" id="UP000636960"/>
    </source>
</evidence>
<dbReference type="InterPro" id="IPR020829">
    <property type="entry name" value="GlycerAld_3-P_DH_cat"/>
</dbReference>
<evidence type="ECO:0000256" key="4">
    <source>
        <dbReference type="PIRSR" id="PIRSR000149-1"/>
    </source>
</evidence>
<dbReference type="EC" id="1.2.1.-" evidence="9"/>
<accession>A0A919K1L1</accession>
<evidence type="ECO:0000313" key="11">
    <source>
        <dbReference type="EMBL" id="GIE99211.1"/>
    </source>
</evidence>
<dbReference type="EMBL" id="BOMV01000071">
    <property type="protein sequence ID" value="GIE99211.1"/>
    <property type="molecule type" value="Genomic_DNA"/>
</dbReference>
<reference evidence="11" key="1">
    <citation type="submission" date="2021-01" db="EMBL/GenBank/DDBJ databases">
        <title>Whole genome shotgun sequence of Actinoplanes rishiriensis NBRC 108556.</title>
        <authorList>
            <person name="Komaki H."/>
            <person name="Tamura T."/>
        </authorList>
    </citation>
    <scope>NUCLEOTIDE SEQUENCE</scope>
    <source>
        <strain evidence="11">NBRC 108556</strain>
    </source>
</reference>
<dbReference type="PRINTS" id="PR00078">
    <property type="entry name" value="G3PDHDRGNASE"/>
</dbReference>
<evidence type="ECO:0000259" key="10">
    <source>
        <dbReference type="SMART" id="SM00846"/>
    </source>
</evidence>
<evidence type="ECO:0000256" key="3">
    <source>
        <dbReference type="ARBA" id="ARBA00023002"/>
    </source>
</evidence>
<dbReference type="FunFam" id="3.40.50.720:FF:000001">
    <property type="entry name" value="Glyceraldehyde-3-phosphate dehydrogenase"/>
    <property type="match status" value="1"/>
</dbReference>
<feature type="binding site" evidence="6">
    <location>
        <position position="316"/>
    </location>
    <ligand>
        <name>NAD(+)</name>
        <dbReference type="ChEBI" id="CHEBI:57540"/>
    </ligand>
</feature>
<proteinExistence type="inferred from homology"/>
<keyword evidence="3 9" id="KW-0560">Oxidoreductase</keyword>
<feature type="binding site" evidence="6">
    <location>
        <position position="35"/>
    </location>
    <ligand>
        <name>NAD(+)</name>
        <dbReference type="ChEBI" id="CHEBI:57540"/>
    </ligand>
</feature>
<dbReference type="PIRSF" id="PIRSF000149">
    <property type="entry name" value="GAP_DH"/>
    <property type="match status" value="1"/>
</dbReference>
<organism evidence="11 12">
    <name type="scientific">Paractinoplanes rishiriensis</name>
    <dbReference type="NCBI Taxonomy" id="1050105"/>
    <lineage>
        <taxon>Bacteria</taxon>
        <taxon>Bacillati</taxon>
        <taxon>Actinomycetota</taxon>
        <taxon>Actinomycetes</taxon>
        <taxon>Micromonosporales</taxon>
        <taxon>Micromonosporaceae</taxon>
        <taxon>Paractinoplanes</taxon>
    </lineage>
</organism>
<feature type="binding site" evidence="6">
    <location>
        <begin position="12"/>
        <end position="13"/>
    </location>
    <ligand>
        <name>NAD(+)</name>
        <dbReference type="ChEBI" id="CHEBI:57540"/>
    </ligand>
</feature>
<dbReference type="AlphaFoldDB" id="A0A919K1L1"/>
<evidence type="ECO:0000256" key="1">
    <source>
        <dbReference type="ARBA" id="ARBA00004496"/>
    </source>
</evidence>
<comment type="caution">
    <text evidence="11">The sequence shown here is derived from an EMBL/GenBank/DDBJ whole genome shotgun (WGS) entry which is preliminary data.</text>
</comment>
<feature type="binding site" evidence="5">
    <location>
        <position position="234"/>
    </location>
    <ligand>
        <name>D-glyceraldehyde 3-phosphate</name>
        <dbReference type="ChEBI" id="CHEBI:59776"/>
    </ligand>
</feature>
<feature type="active site" description="Nucleophile" evidence="4">
    <location>
        <position position="153"/>
    </location>
</feature>
<keyword evidence="12" id="KW-1185">Reference proteome</keyword>
<dbReference type="PANTHER" id="PTHR43148">
    <property type="entry name" value="GLYCERALDEHYDE-3-PHOSPHATE DEHYDROGENASE 2"/>
    <property type="match status" value="1"/>
</dbReference>
<evidence type="ECO:0000256" key="6">
    <source>
        <dbReference type="PIRSR" id="PIRSR000149-3"/>
    </source>
</evidence>
<dbReference type="Proteomes" id="UP000636960">
    <property type="component" value="Unassembled WGS sequence"/>
</dbReference>
<dbReference type="InterPro" id="IPR006424">
    <property type="entry name" value="Glyceraldehyde-3-P_DH_1"/>
</dbReference>
<feature type="binding site" evidence="6">
    <location>
        <position position="121"/>
    </location>
    <ligand>
        <name>NAD(+)</name>
        <dbReference type="ChEBI" id="CHEBI:57540"/>
    </ligand>
</feature>
<name>A0A919K1L1_9ACTN</name>
<dbReference type="CDD" id="cd18126">
    <property type="entry name" value="GAPDH_I_C"/>
    <property type="match status" value="1"/>
</dbReference>
<dbReference type="InterPro" id="IPR020830">
    <property type="entry name" value="GlycerAld_3-P_DH_AS"/>
</dbReference>
<evidence type="ECO:0000256" key="8">
    <source>
        <dbReference type="RuleBase" id="RU000397"/>
    </source>
</evidence>
<dbReference type="GO" id="GO:0051287">
    <property type="term" value="F:NAD binding"/>
    <property type="evidence" value="ECO:0007669"/>
    <property type="project" value="InterPro"/>
</dbReference>
<feature type="binding site" evidence="6">
    <location>
        <position position="79"/>
    </location>
    <ligand>
        <name>NAD(+)</name>
        <dbReference type="ChEBI" id="CHEBI:57540"/>
    </ligand>
</feature>
<dbReference type="GO" id="GO:0005737">
    <property type="term" value="C:cytoplasm"/>
    <property type="evidence" value="ECO:0007669"/>
    <property type="project" value="UniProtKB-SubCell"/>
</dbReference>
<dbReference type="SUPFAM" id="SSF51735">
    <property type="entry name" value="NAD(P)-binding Rossmann-fold domains"/>
    <property type="match status" value="1"/>
</dbReference>
<dbReference type="InterPro" id="IPR020831">
    <property type="entry name" value="GlycerAld/Erythrose_P_DH"/>
</dbReference>
<gene>
    <name evidence="11" type="primary">gapA_2</name>
    <name evidence="11" type="ORF">Ari01nite_66760</name>
</gene>
<dbReference type="CDD" id="cd05214">
    <property type="entry name" value="GAPDH_I_N"/>
    <property type="match status" value="1"/>
</dbReference>
<feature type="binding site" evidence="5">
    <location>
        <begin position="211"/>
        <end position="212"/>
    </location>
    <ligand>
        <name>D-glyceraldehyde 3-phosphate</name>
        <dbReference type="ChEBI" id="CHEBI:59776"/>
    </ligand>
</feature>
<dbReference type="FunFam" id="3.30.360.10:FF:000002">
    <property type="entry name" value="Glyceraldehyde-3-phosphate dehydrogenase"/>
    <property type="match status" value="1"/>
</dbReference>
<sequence length="333" mass="35632">MTVRLGINGFGRIGRALLRAQLRRREDVEIVAVNDLTGARTLAHLLRYDTTAGTLPAVVTGGDDAIEVDGAKITVLAERDPARLPWQELGVDVVVESTGRFTDAHRARAHLDAGAKRVLISAPATNEDLTLAIGINDDRYDPDRHRIVSNASCTTNCLAPMAKVLDDTFGIERGAMTTIHAYTQDQNLQDGPHRDPRRARAAALNLIPTTTGAATAIGLVLPRLGGRLDGYSIRVPVPVGSLTDLTAELSRETTPDEINAAFRAAADGPLRGILEYTEDPIVSSDIAGSPASCIFDASLTKVVGGTQAKIYGWYDNETGFANRLLDTTLRMAA</sequence>
<dbReference type="GO" id="GO:0004365">
    <property type="term" value="F:glyceraldehyde-3-phosphate dehydrogenase (NAD+) (phosphorylating) activity"/>
    <property type="evidence" value="ECO:0007669"/>
    <property type="project" value="UniProtKB-ARBA"/>
</dbReference>
<dbReference type="SUPFAM" id="SSF55347">
    <property type="entry name" value="Glyceraldehyde-3-phosphate dehydrogenase-like, C-terminal domain"/>
    <property type="match status" value="1"/>
</dbReference>
<dbReference type="Gene3D" id="3.30.360.10">
    <property type="entry name" value="Dihydrodipicolinate Reductase, domain 2"/>
    <property type="match status" value="1"/>
</dbReference>
<dbReference type="RefSeq" id="WP_203786221.1">
    <property type="nucleotide sequence ID" value="NZ_BOMV01000071.1"/>
</dbReference>
<evidence type="ECO:0000256" key="7">
    <source>
        <dbReference type="PIRSR" id="PIRSR000149-4"/>
    </source>
</evidence>
<feature type="binding site" evidence="5">
    <location>
        <begin position="152"/>
        <end position="154"/>
    </location>
    <ligand>
        <name>D-glyceraldehyde 3-phosphate</name>
        <dbReference type="ChEBI" id="CHEBI:59776"/>
    </ligand>
</feature>
<evidence type="ECO:0000256" key="5">
    <source>
        <dbReference type="PIRSR" id="PIRSR000149-2"/>
    </source>
</evidence>
<dbReference type="PROSITE" id="PS00071">
    <property type="entry name" value="GAPDH"/>
    <property type="match status" value="1"/>
</dbReference>
<dbReference type="Gene3D" id="3.40.50.720">
    <property type="entry name" value="NAD(P)-binding Rossmann-like Domain"/>
    <property type="match status" value="1"/>
</dbReference>
<dbReference type="InterPro" id="IPR036291">
    <property type="entry name" value="NAD(P)-bd_dom_sf"/>
</dbReference>
<dbReference type="InterPro" id="IPR020828">
    <property type="entry name" value="GlycerAld_3-P_DH_NAD(P)-bd"/>
</dbReference>
<comment type="subcellular location">
    <subcellularLocation>
        <location evidence="1">Cytoplasm</location>
    </subcellularLocation>
</comment>
<dbReference type="SMART" id="SM00846">
    <property type="entry name" value="Gp_dh_N"/>
    <property type="match status" value="1"/>
</dbReference>
<keyword evidence="6" id="KW-0520">NAD</keyword>
<dbReference type="GO" id="GO:0006006">
    <property type="term" value="P:glucose metabolic process"/>
    <property type="evidence" value="ECO:0007669"/>
    <property type="project" value="InterPro"/>
</dbReference>
<feature type="domain" description="Glyceraldehyde 3-phosphate dehydrogenase NAD(P) binding" evidence="10">
    <location>
        <begin position="3"/>
        <end position="153"/>
    </location>
</feature>
<dbReference type="GO" id="GO:0050661">
    <property type="term" value="F:NADP binding"/>
    <property type="evidence" value="ECO:0007669"/>
    <property type="project" value="InterPro"/>
</dbReference>
<feature type="binding site" evidence="5">
    <location>
        <position position="183"/>
    </location>
    <ligand>
        <name>D-glyceraldehyde 3-phosphate</name>
        <dbReference type="ChEBI" id="CHEBI:59776"/>
    </ligand>
</feature>
<feature type="site" description="Activates thiol group during catalysis" evidence="7">
    <location>
        <position position="180"/>
    </location>
</feature>
<dbReference type="Pfam" id="PF00044">
    <property type="entry name" value="Gp_dh_N"/>
    <property type="match status" value="1"/>
</dbReference>
<comment type="similarity">
    <text evidence="2 8">Belongs to the glyceraldehyde-3-phosphate dehydrogenase family.</text>
</comment>
<evidence type="ECO:0000256" key="2">
    <source>
        <dbReference type="ARBA" id="ARBA00007406"/>
    </source>
</evidence>